<evidence type="ECO:0000256" key="1">
    <source>
        <dbReference type="ARBA" id="ARBA00093634"/>
    </source>
</evidence>
<reference evidence="4" key="2">
    <citation type="submission" date="2023-06" db="EMBL/GenBank/DDBJ databases">
        <authorList>
            <consortium name="Lawrence Berkeley National Laboratory"/>
            <person name="Haridas S."/>
            <person name="Hensen N."/>
            <person name="Bonometti L."/>
            <person name="Westerberg I."/>
            <person name="Brannstrom I.O."/>
            <person name="Guillou S."/>
            <person name="Cros-Aarteil S."/>
            <person name="Calhoun S."/>
            <person name="Kuo A."/>
            <person name="Mondo S."/>
            <person name="Pangilinan J."/>
            <person name="Riley R."/>
            <person name="Labutti K."/>
            <person name="Andreopoulos B."/>
            <person name="Lipzen A."/>
            <person name="Chen C."/>
            <person name="Yanf M."/>
            <person name="Daum C."/>
            <person name="Ng V."/>
            <person name="Clum A."/>
            <person name="Steindorff A."/>
            <person name="Ohm R."/>
            <person name="Martin F."/>
            <person name="Silar P."/>
            <person name="Natvig D."/>
            <person name="Lalanne C."/>
            <person name="Gautier V."/>
            <person name="Ament-Velasquez S.L."/>
            <person name="Kruys A."/>
            <person name="Hutchinson M.I."/>
            <person name="Powell A.J."/>
            <person name="Barry K."/>
            <person name="Miller A.N."/>
            <person name="Grigoriev I.V."/>
            <person name="Debuchy R."/>
            <person name="Gladieux P."/>
            <person name="Thoren M.H."/>
            <person name="Johannesson H."/>
        </authorList>
    </citation>
    <scope>NUCLEOTIDE SEQUENCE</scope>
    <source>
        <strain evidence="4">CBS 955.72</strain>
    </source>
</reference>
<sequence length="210" mass="23205">MASTKLDIDNLLQRYLELLDEYTQLRAALNTLQSGIYHDLARANFSAERGIRYGLDYYDDRMQATRKVAVTATTTTAPSGLVPIFTVSQTNPAAKTPSSPAPAEPTTSDLEEKEPPKPQKHDPLRWFGILTPMPLRHAQTQAVRAVEELLPQLATVSAAMADVELAVRRARKKRAKAEAAAEKAQQQQQQQQQQVPSREAARSSQGEVSL</sequence>
<proteinExistence type="predicted"/>
<evidence type="ECO:0000313" key="5">
    <source>
        <dbReference type="Proteomes" id="UP001275084"/>
    </source>
</evidence>
<reference evidence="4" key="1">
    <citation type="journal article" date="2023" name="Mol. Phylogenet. Evol.">
        <title>Genome-scale phylogeny and comparative genomics of the fungal order Sordariales.</title>
        <authorList>
            <person name="Hensen N."/>
            <person name="Bonometti L."/>
            <person name="Westerberg I."/>
            <person name="Brannstrom I.O."/>
            <person name="Guillou S."/>
            <person name="Cros-Aarteil S."/>
            <person name="Calhoun S."/>
            <person name="Haridas S."/>
            <person name="Kuo A."/>
            <person name="Mondo S."/>
            <person name="Pangilinan J."/>
            <person name="Riley R."/>
            <person name="LaButti K."/>
            <person name="Andreopoulos B."/>
            <person name="Lipzen A."/>
            <person name="Chen C."/>
            <person name="Yan M."/>
            <person name="Daum C."/>
            <person name="Ng V."/>
            <person name="Clum A."/>
            <person name="Steindorff A."/>
            <person name="Ohm R.A."/>
            <person name="Martin F."/>
            <person name="Silar P."/>
            <person name="Natvig D.O."/>
            <person name="Lalanne C."/>
            <person name="Gautier V."/>
            <person name="Ament-Velasquez S.L."/>
            <person name="Kruys A."/>
            <person name="Hutchinson M.I."/>
            <person name="Powell A.J."/>
            <person name="Barry K."/>
            <person name="Miller A.N."/>
            <person name="Grigoriev I.V."/>
            <person name="Debuchy R."/>
            <person name="Gladieux P."/>
            <person name="Hiltunen Thoren M."/>
            <person name="Johannesson H."/>
        </authorList>
    </citation>
    <scope>NUCLEOTIDE SEQUENCE</scope>
    <source>
        <strain evidence="4">CBS 955.72</strain>
    </source>
</reference>
<keyword evidence="2" id="KW-0175">Coiled coil</keyword>
<dbReference type="InterPro" id="IPR040357">
    <property type="entry name" value="Vma22/CCDC115"/>
</dbReference>
<feature type="region of interest" description="Disordered" evidence="3">
    <location>
        <begin position="90"/>
        <end position="125"/>
    </location>
</feature>
<organism evidence="4 5">
    <name type="scientific">Lasiosphaeria hispida</name>
    <dbReference type="NCBI Taxonomy" id="260671"/>
    <lineage>
        <taxon>Eukaryota</taxon>
        <taxon>Fungi</taxon>
        <taxon>Dikarya</taxon>
        <taxon>Ascomycota</taxon>
        <taxon>Pezizomycotina</taxon>
        <taxon>Sordariomycetes</taxon>
        <taxon>Sordariomycetidae</taxon>
        <taxon>Sordariales</taxon>
        <taxon>Lasiosphaeriaceae</taxon>
        <taxon>Lasiosphaeria</taxon>
    </lineage>
</organism>
<gene>
    <name evidence="4" type="ORF">B0T25DRAFT_630113</name>
</gene>
<dbReference type="Pfam" id="PF21730">
    <property type="entry name" value="Vma22_CCDC115"/>
    <property type="match status" value="1"/>
</dbReference>
<dbReference type="GO" id="GO:1990871">
    <property type="term" value="C:Vma12-Vma22 assembly complex"/>
    <property type="evidence" value="ECO:0007669"/>
    <property type="project" value="TreeGrafter"/>
</dbReference>
<dbReference type="PANTHER" id="PTHR31996">
    <property type="entry name" value="COILED-COIL DOMAIN-CONTAINING PROTEIN 115"/>
    <property type="match status" value="1"/>
</dbReference>
<dbReference type="EMBL" id="JAUIQD010000003">
    <property type="protein sequence ID" value="KAK3356934.1"/>
    <property type="molecule type" value="Genomic_DNA"/>
</dbReference>
<evidence type="ECO:0000256" key="3">
    <source>
        <dbReference type="SAM" id="MobiDB-lite"/>
    </source>
</evidence>
<dbReference type="Proteomes" id="UP001275084">
    <property type="component" value="Unassembled WGS sequence"/>
</dbReference>
<dbReference type="PANTHER" id="PTHR31996:SF2">
    <property type="entry name" value="COILED-COIL DOMAIN-CONTAINING PROTEIN 115"/>
    <property type="match status" value="1"/>
</dbReference>
<protein>
    <recommendedName>
        <fullName evidence="1">Vacuolar ATPase assembly protein VMA22</fullName>
    </recommendedName>
</protein>
<evidence type="ECO:0000256" key="2">
    <source>
        <dbReference type="SAM" id="Coils"/>
    </source>
</evidence>
<feature type="compositionally biased region" description="Basic and acidic residues" evidence="3">
    <location>
        <begin position="113"/>
        <end position="124"/>
    </location>
</feature>
<dbReference type="GO" id="GO:0070072">
    <property type="term" value="P:vacuolar proton-transporting V-type ATPase complex assembly"/>
    <property type="evidence" value="ECO:0007669"/>
    <property type="project" value="InterPro"/>
</dbReference>
<keyword evidence="5" id="KW-1185">Reference proteome</keyword>
<name>A0AAJ0HLG4_9PEZI</name>
<feature type="region of interest" description="Disordered" evidence="3">
    <location>
        <begin position="169"/>
        <end position="210"/>
    </location>
</feature>
<feature type="coiled-coil region" evidence="2">
    <location>
        <begin position="1"/>
        <end position="28"/>
    </location>
</feature>
<dbReference type="GO" id="GO:0051082">
    <property type="term" value="F:unfolded protein binding"/>
    <property type="evidence" value="ECO:0007669"/>
    <property type="project" value="TreeGrafter"/>
</dbReference>
<evidence type="ECO:0000313" key="4">
    <source>
        <dbReference type="EMBL" id="KAK3356934.1"/>
    </source>
</evidence>
<dbReference type="AlphaFoldDB" id="A0AAJ0HLG4"/>
<accession>A0AAJ0HLG4</accession>
<comment type="caution">
    <text evidence="4">The sequence shown here is derived from an EMBL/GenBank/DDBJ whole genome shotgun (WGS) entry which is preliminary data.</text>
</comment>
<feature type="compositionally biased region" description="Low complexity" evidence="3">
    <location>
        <begin position="182"/>
        <end position="194"/>
    </location>
</feature>